<protein>
    <submittedName>
        <fullName evidence="2">Uncharacterized protein</fullName>
    </submittedName>
</protein>
<dbReference type="EnsemblPlants" id="KQK94724">
    <property type="protein sequence ID" value="KQK94724"/>
    <property type="gene ID" value="SETIT_027697mg"/>
</dbReference>
<feature type="region of interest" description="Disordered" evidence="1">
    <location>
        <begin position="61"/>
        <end position="88"/>
    </location>
</feature>
<feature type="compositionally biased region" description="Basic and acidic residues" evidence="1">
    <location>
        <begin position="62"/>
        <end position="80"/>
    </location>
</feature>
<accession>K3ZM83</accession>
<dbReference type="InParanoid" id="K3ZM83"/>
<organism evidence="2 3">
    <name type="scientific">Setaria italica</name>
    <name type="common">Foxtail millet</name>
    <name type="synonym">Panicum italicum</name>
    <dbReference type="NCBI Taxonomy" id="4555"/>
    <lineage>
        <taxon>Eukaryota</taxon>
        <taxon>Viridiplantae</taxon>
        <taxon>Streptophyta</taxon>
        <taxon>Embryophyta</taxon>
        <taxon>Tracheophyta</taxon>
        <taxon>Spermatophyta</taxon>
        <taxon>Magnoliopsida</taxon>
        <taxon>Liliopsida</taxon>
        <taxon>Poales</taxon>
        <taxon>Poaceae</taxon>
        <taxon>PACMAD clade</taxon>
        <taxon>Panicoideae</taxon>
        <taxon>Panicodae</taxon>
        <taxon>Paniceae</taxon>
        <taxon>Cenchrinae</taxon>
        <taxon>Setaria</taxon>
    </lineage>
</organism>
<feature type="region of interest" description="Disordered" evidence="1">
    <location>
        <begin position="1"/>
        <end position="42"/>
    </location>
</feature>
<dbReference type="OMA" id="ATQPYVE"/>
<keyword evidence="3" id="KW-1185">Reference proteome</keyword>
<dbReference type="EMBL" id="AGNK02004969">
    <property type="status" value="NOT_ANNOTATED_CDS"/>
    <property type="molecule type" value="Genomic_DNA"/>
</dbReference>
<reference evidence="2" key="2">
    <citation type="submission" date="2018-08" db="UniProtKB">
        <authorList>
            <consortium name="EnsemblPlants"/>
        </authorList>
    </citation>
    <scope>IDENTIFICATION</scope>
    <source>
        <strain evidence="2">Yugu1</strain>
    </source>
</reference>
<evidence type="ECO:0000313" key="2">
    <source>
        <dbReference type="EnsemblPlants" id="KQK94724"/>
    </source>
</evidence>
<name>K3ZM83_SETIT</name>
<feature type="compositionally biased region" description="Basic residues" evidence="1">
    <location>
        <begin position="18"/>
        <end position="36"/>
    </location>
</feature>
<dbReference type="HOGENOM" id="CLU_106055_0_0_1"/>
<sequence length="171" mass="20000">MEIYVENDRFEKKDRSSGQKKKKVVKQVYRVKRDGRKNKSSDLDSISEKIINVLSTLATNGKGKEKSVIDPPRAKSEKNKLKAPKNKKRALLSKTKAKSSYPLGLSNWQKKKLQKLSVPELRKKSMAWVRKGSIQIQNKDDEKRRYERRSPKLRFAPNHQNYWSLHHPFAL</sequence>
<reference evidence="3" key="1">
    <citation type="journal article" date="2012" name="Nat. Biotechnol.">
        <title>Reference genome sequence of the model plant Setaria.</title>
        <authorList>
            <person name="Bennetzen J.L."/>
            <person name="Schmutz J."/>
            <person name="Wang H."/>
            <person name="Percifield R."/>
            <person name="Hawkins J."/>
            <person name="Pontaroli A.C."/>
            <person name="Estep M."/>
            <person name="Feng L."/>
            <person name="Vaughn J.N."/>
            <person name="Grimwood J."/>
            <person name="Jenkins J."/>
            <person name="Barry K."/>
            <person name="Lindquist E."/>
            <person name="Hellsten U."/>
            <person name="Deshpande S."/>
            <person name="Wang X."/>
            <person name="Wu X."/>
            <person name="Mitros T."/>
            <person name="Triplett J."/>
            <person name="Yang X."/>
            <person name="Ye C.Y."/>
            <person name="Mauro-Herrera M."/>
            <person name="Wang L."/>
            <person name="Li P."/>
            <person name="Sharma M."/>
            <person name="Sharma R."/>
            <person name="Ronald P.C."/>
            <person name="Panaud O."/>
            <person name="Kellogg E.A."/>
            <person name="Brutnell T.P."/>
            <person name="Doust A.N."/>
            <person name="Tuskan G.A."/>
            <person name="Rokhsar D."/>
            <person name="Devos K.M."/>
        </authorList>
    </citation>
    <scope>NUCLEOTIDE SEQUENCE [LARGE SCALE GENOMIC DNA]</scope>
    <source>
        <strain evidence="3">cv. Yugu1</strain>
    </source>
</reference>
<dbReference type="Proteomes" id="UP000004995">
    <property type="component" value="Unassembled WGS sequence"/>
</dbReference>
<evidence type="ECO:0000256" key="1">
    <source>
        <dbReference type="SAM" id="MobiDB-lite"/>
    </source>
</evidence>
<dbReference type="Gramene" id="KQK94724">
    <property type="protein sequence ID" value="KQK94724"/>
    <property type="gene ID" value="SETIT_027697mg"/>
</dbReference>
<evidence type="ECO:0000313" key="3">
    <source>
        <dbReference type="Proteomes" id="UP000004995"/>
    </source>
</evidence>
<dbReference type="AlphaFoldDB" id="K3ZM83"/>
<feature type="compositionally biased region" description="Basic and acidic residues" evidence="1">
    <location>
        <begin position="1"/>
        <end position="17"/>
    </location>
</feature>
<proteinExistence type="predicted"/>